<protein>
    <recommendedName>
        <fullName evidence="2">Integrator complex subunit 7 N-terminal domain-containing protein</fullName>
    </recommendedName>
</protein>
<dbReference type="InterPro" id="IPR056516">
    <property type="entry name" value="INTS7_N"/>
</dbReference>
<keyword evidence="4" id="KW-1185">Reference proteome</keyword>
<dbReference type="InterPro" id="IPR033060">
    <property type="entry name" value="INTS7"/>
</dbReference>
<feature type="domain" description="Integrator complex subunit 7 N-terminal" evidence="2">
    <location>
        <begin position="21"/>
        <end position="209"/>
    </location>
</feature>
<dbReference type="GO" id="GO:0034472">
    <property type="term" value="P:snRNA 3'-end processing"/>
    <property type="evidence" value="ECO:0007669"/>
    <property type="project" value="TreeGrafter"/>
</dbReference>
<comment type="caution">
    <text evidence="3">The sequence shown here is derived from an EMBL/GenBank/DDBJ whole genome shotgun (WGS) entry which is preliminary data.</text>
</comment>
<evidence type="ECO:0000256" key="1">
    <source>
        <dbReference type="ARBA" id="ARBA00008565"/>
    </source>
</evidence>
<gene>
    <name evidence="3" type="ORF">IWW39_002155</name>
</gene>
<dbReference type="EMBL" id="JANBTX010000044">
    <property type="protein sequence ID" value="KAJ2688535.1"/>
    <property type="molecule type" value="Genomic_DNA"/>
</dbReference>
<dbReference type="InterPro" id="IPR016024">
    <property type="entry name" value="ARM-type_fold"/>
</dbReference>
<dbReference type="PANTHER" id="PTHR13322">
    <property type="entry name" value="C1ORF73 PROTEIN"/>
    <property type="match status" value="1"/>
</dbReference>
<accession>A0A9W8L5K8</accession>
<organism evidence="3 4">
    <name type="scientific">Coemansia spiralis</name>
    <dbReference type="NCBI Taxonomy" id="417178"/>
    <lineage>
        <taxon>Eukaryota</taxon>
        <taxon>Fungi</taxon>
        <taxon>Fungi incertae sedis</taxon>
        <taxon>Zoopagomycota</taxon>
        <taxon>Kickxellomycotina</taxon>
        <taxon>Kickxellomycetes</taxon>
        <taxon>Kickxellales</taxon>
        <taxon>Kickxellaceae</taxon>
        <taxon>Coemansia</taxon>
    </lineage>
</organism>
<evidence type="ECO:0000259" key="2">
    <source>
        <dbReference type="Pfam" id="PF24436"/>
    </source>
</evidence>
<proteinExistence type="inferred from homology"/>
<dbReference type="PANTHER" id="PTHR13322:SF2">
    <property type="entry name" value="INTEGRATOR COMPLEX SUBUNIT 7"/>
    <property type="match status" value="1"/>
</dbReference>
<sequence length="919" mass="100409">MALSIQAADASHSSDWAFKRLFKLESECRSSTLAAQVQAVGQFPKLFDQFPFPTLVGSAFLKLGDLFCNSPNPLRYHIARVFAASQHHLLHTAYADELLRRVLVVLYSNDPIARVLALRLIGNASAVFAKFPEAQHGVLLRYQSTHPLEVAAAVHATESLLKYSPGFQSVVWETVIARAGDTSVPDSVRAQLICSLRHAAPNLQLSMLLYDHCCFWVEQPRSAIAVKEAALTSWKAVIQPHNELRHIDAQRISRFILHELRSTRCAALALLGTWRPKQGDVAMEADDIKERLVKFIESQLHPPTAGSFDFYCTRLATISLARMEASYTTEAVSQSWAFAEFLANSALQAFSGLSSMASPGTDERELPTNTLLHDLVYAVMLVVNTASVLRRSEVLLAATATVVNSWRAISSTVGRADNRRHVKRFIETTWAWCTRAGTLHTLSASLEALLDTANCHVFDAIIAIARRDKLSDSLIARCNQQIESYVGAVSSCATNELSRNAFWNSIAILLAYHLQPHAKPNQPRPTAIPVNAVVKWCVDAAAQGDDVDSSEQHYSSDGPPAHACQTIIYLLAASGNWKALGLLIKPLPSHKFSAEFQEWFDAMSLLAEAEDSLDNADQFLTLIDSALAILHVLDRQQSRHTFQIFVVLIRKELVCLLGDRGNHRAVHPAHPSLALFARLQAKRTHGLIAQVNYVLDAYLSIDPITRSWLEGVLATLNSVDVGHISTSVAPPLFTPGPSFFSMPPNPVIDIQTRPNLEAGEAAVVAASGSQLHVIVEGFLQFSKHKLPVSLRGVRVALWLSQRSKQGSDRDLPGCASYNLVARSANSRSSADPACAGDASTSGYDDCWNAALAFDAVLDGNYFACPCAITMPQLASVCSHYDATVSAHIHVSCALIDSAGRAWWVGPHSSYPLAISTTAR</sequence>
<reference evidence="3" key="1">
    <citation type="submission" date="2022-07" db="EMBL/GenBank/DDBJ databases">
        <title>Phylogenomic reconstructions and comparative analyses of Kickxellomycotina fungi.</title>
        <authorList>
            <person name="Reynolds N.K."/>
            <person name="Stajich J.E."/>
            <person name="Barry K."/>
            <person name="Grigoriev I.V."/>
            <person name="Crous P."/>
            <person name="Smith M.E."/>
        </authorList>
    </citation>
    <scope>NUCLEOTIDE SEQUENCE</scope>
    <source>
        <strain evidence="3">CBS 109367</strain>
    </source>
</reference>
<evidence type="ECO:0000313" key="3">
    <source>
        <dbReference type="EMBL" id="KAJ2688535.1"/>
    </source>
</evidence>
<dbReference type="GO" id="GO:0032039">
    <property type="term" value="C:integrator complex"/>
    <property type="evidence" value="ECO:0007669"/>
    <property type="project" value="InterPro"/>
</dbReference>
<dbReference type="Proteomes" id="UP001151516">
    <property type="component" value="Unassembled WGS sequence"/>
</dbReference>
<comment type="similarity">
    <text evidence="1">Belongs to the Integrator subunit 7 family.</text>
</comment>
<evidence type="ECO:0000313" key="4">
    <source>
        <dbReference type="Proteomes" id="UP001151516"/>
    </source>
</evidence>
<name>A0A9W8L5K8_9FUNG</name>
<dbReference type="SUPFAM" id="SSF48371">
    <property type="entry name" value="ARM repeat"/>
    <property type="match status" value="1"/>
</dbReference>
<dbReference type="Pfam" id="PF24436">
    <property type="entry name" value="INTS7_N"/>
    <property type="match status" value="1"/>
</dbReference>
<dbReference type="AlphaFoldDB" id="A0A9W8L5K8"/>
<dbReference type="OrthoDB" id="275783at2759"/>